<sequence>MSAISRDLLISSSSMLPCWNTDAASLLTGSFSNDSVHLAIELRDISDMVAPTDVELVVPDKVGVIAAQTVSDERLVGLWNVEVGVSALVRQVELGNGNAVANSRHLGVHFHHLEQVVLHHISNDTDGIKISTSSLGSERLLEGDLDRLDEVVVPAGRQKVVGEPERNKVLHHLFPQVVVDSVQLVLAPEWGQLLLQRLRRGQIVAERFLDDDPCNTFVSRMDIPLQVGGHRGEH</sequence>
<evidence type="ECO:0000313" key="2">
    <source>
        <dbReference type="Proteomes" id="UP000788993"/>
    </source>
</evidence>
<dbReference type="Proteomes" id="UP000788993">
    <property type="component" value="Unassembled WGS sequence"/>
</dbReference>
<dbReference type="EMBL" id="JAEUBD010001540">
    <property type="protein sequence ID" value="KAH3659324.1"/>
    <property type="molecule type" value="Genomic_DNA"/>
</dbReference>
<reference evidence="1" key="1">
    <citation type="journal article" date="2021" name="Open Biol.">
        <title>Shared evolutionary footprints suggest mitochondrial oxidative damage underlies multiple complex I losses in fungi.</title>
        <authorList>
            <person name="Schikora-Tamarit M.A."/>
            <person name="Marcet-Houben M."/>
            <person name="Nosek J."/>
            <person name="Gabaldon T."/>
        </authorList>
    </citation>
    <scope>NUCLEOTIDE SEQUENCE</scope>
    <source>
        <strain evidence="1">NCAIM Y.01608</strain>
    </source>
</reference>
<keyword evidence="2" id="KW-1185">Reference proteome</keyword>
<comment type="caution">
    <text evidence="1">The sequence shown here is derived from an EMBL/GenBank/DDBJ whole genome shotgun (WGS) entry which is preliminary data.</text>
</comment>
<evidence type="ECO:0000313" key="1">
    <source>
        <dbReference type="EMBL" id="KAH3659324.1"/>
    </source>
</evidence>
<dbReference type="AlphaFoldDB" id="A0A9P8NUJ4"/>
<protein>
    <submittedName>
        <fullName evidence="1">Uncharacterized protein</fullName>
    </submittedName>
</protein>
<organism evidence="1 2">
    <name type="scientific">Ogataea polymorpha</name>
    <dbReference type="NCBI Taxonomy" id="460523"/>
    <lineage>
        <taxon>Eukaryota</taxon>
        <taxon>Fungi</taxon>
        <taxon>Dikarya</taxon>
        <taxon>Ascomycota</taxon>
        <taxon>Saccharomycotina</taxon>
        <taxon>Pichiomycetes</taxon>
        <taxon>Pichiales</taxon>
        <taxon>Pichiaceae</taxon>
        <taxon>Ogataea</taxon>
    </lineage>
</organism>
<accession>A0A9P8NUJ4</accession>
<gene>
    <name evidence="1" type="ORF">OGATHE_006208</name>
</gene>
<name>A0A9P8NUJ4_9ASCO</name>
<proteinExistence type="predicted"/>
<reference evidence="1" key="2">
    <citation type="submission" date="2021-01" db="EMBL/GenBank/DDBJ databases">
        <authorList>
            <person name="Schikora-Tamarit M.A."/>
        </authorList>
    </citation>
    <scope>NUCLEOTIDE SEQUENCE</scope>
    <source>
        <strain evidence="1">NCAIM Y.01608</strain>
    </source>
</reference>